<dbReference type="InterPro" id="IPR012340">
    <property type="entry name" value="NA-bd_OB-fold"/>
</dbReference>
<dbReference type="SUPFAM" id="SSF160975">
    <property type="entry name" value="AF1531-like"/>
    <property type="match status" value="1"/>
</dbReference>
<evidence type="ECO:0000313" key="2">
    <source>
        <dbReference type="EMBL" id="KKN35420.1"/>
    </source>
</evidence>
<dbReference type="PANTHER" id="PTHR40734">
    <property type="entry name" value="TRNA-SPECIFIC ADENOSINE DEAMINASE-RELATED"/>
    <property type="match status" value="1"/>
</dbReference>
<evidence type="ECO:0000256" key="1">
    <source>
        <dbReference type="SAM" id="MobiDB-lite"/>
    </source>
</evidence>
<sequence>MMERRDRYRGHQRRRGYQGGPKKKNQFIKKFREIVILDILIHGHLEEDRPSWAKKPIVQVLTFPDFVLYEVASNRNSNIPIQVQEQKTYEAFLHEDKLREVLKKIDYKDLTSTSKALILPIIEKEVLNYEEEFINFFNNSSSITPRMHALKLLPGIGQKHMWEIINARDRQKFGTFQDIIDRTSISHPSKLIAQRIIKELSRDVKYYIFSKTHKYE</sequence>
<feature type="region of interest" description="Disordered" evidence="1">
    <location>
        <begin position="1"/>
        <end position="23"/>
    </location>
</feature>
<accession>A0A0F9PUX5</accession>
<proteinExistence type="predicted"/>
<dbReference type="EMBL" id="LAZR01002039">
    <property type="protein sequence ID" value="KKN35420.1"/>
    <property type="molecule type" value="Genomic_DNA"/>
</dbReference>
<dbReference type="Pfam" id="PF04919">
    <property type="entry name" value="DUF655"/>
    <property type="match status" value="1"/>
</dbReference>
<dbReference type="Gene3D" id="1.10.150.280">
    <property type="entry name" value="AF1531-like domain"/>
    <property type="match status" value="1"/>
</dbReference>
<organism evidence="2">
    <name type="scientific">marine sediment metagenome</name>
    <dbReference type="NCBI Taxonomy" id="412755"/>
    <lineage>
        <taxon>unclassified sequences</taxon>
        <taxon>metagenomes</taxon>
        <taxon>ecological metagenomes</taxon>
    </lineage>
</organism>
<reference evidence="2" key="1">
    <citation type="journal article" date="2015" name="Nature">
        <title>Complex archaea that bridge the gap between prokaryotes and eukaryotes.</title>
        <authorList>
            <person name="Spang A."/>
            <person name="Saw J.H."/>
            <person name="Jorgensen S.L."/>
            <person name="Zaremba-Niedzwiedzka K."/>
            <person name="Martijn J."/>
            <person name="Lind A.E."/>
            <person name="van Eijk R."/>
            <person name="Schleper C."/>
            <person name="Guy L."/>
            <person name="Ettema T.J."/>
        </authorList>
    </citation>
    <scope>NUCLEOTIDE SEQUENCE</scope>
</reference>
<dbReference type="Gene3D" id="2.40.50.140">
    <property type="entry name" value="Nucleic acid-binding proteins"/>
    <property type="match status" value="1"/>
</dbReference>
<protein>
    <recommendedName>
        <fullName evidence="3">DUF655 domain-containing protein</fullName>
    </recommendedName>
</protein>
<dbReference type="AlphaFoldDB" id="A0A0F9PUX5"/>
<gene>
    <name evidence="2" type="ORF">LCGC14_0783910</name>
</gene>
<evidence type="ECO:0008006" key="3">
    <source>
        <dbReference type="Google" id="ProtNLM"/>
    </source>
</evidence>
<name>A0A0F9PUX5_9ZZZZ</name>
<dbReference type="PANTHER" id="PTHR40734:SF1">
    <property type="entry name" value="DNA-BINDING PROTEIN"/>
    <property type="match status" value="1"/>
</dbReference>
<feature type="compositionally biased region" description="Basic residues" evidence="1">
    <location>
        <begin position="7"/>
        <end position="23"/>
    </location>
</feature>
<dbReference type="InterPro" id="IPR007003">
    <property type="entry name" value="DUF655"/>
</dbReference>
<comment type="caution">
    <text evidence="2">The sequence shown here is derived from an EMBL/GenBank/DDBJ whole genome shotgun (WGS) entry which is preliminary data.</text>
</comment>